<accession>A0A8T2KQJ1</accession>
<gene>
    <name evidence="2" type="ORF">AMEX_G25187</name>
</gene>
<reference evidence="2 3" key="1">
    <citation type="submission" date="2021-07" db="EMBL/GenBank/DDBJ databases">
        <authorList>
            <person name="Imarazene B."/>
            <person name="Zahm M."/>
            <person name="Klopp C."/>
            <person name="Cabau C."/>
            <person name="Beille S."/>
            <person name="Jouanno E."/>
            <person name="Castinel A."/>
            <person name="Lluch J."/>
            <person name="Gil L."/>
            <person name="Kuchtly C."/>
            <person name="Lopez Roques C."/>
            <person name="Donnadieu C."/>
            <person name="Parrinello H."/>
            <person name="Journot L."/>
            <person name="Du K."/>
            <person name="Schartl M."/>
            <person name="Retaux S."/>
            <person name="Guiguen Y."/>
        </authorList>
    </citation>
    <scope>NUCLEOTIDE SEQUENCE [LARGE SCALE GENOMIC DNA]</scope>
    <source>
        <strain evidence="2">Pach_M1</strain>
        <tissue evidence="2">Testis</tissue>
    </source>
</reference>
<dbReference type="Proteomes" id="UP000752171">
    <property type="component" value="Unassembled WGS sequence"/>
</dbReference>
<feature type="signal peptide" evidence="1">
    <location>
        <begin position="1"/>
        <end position="16"/>
    </location>
</feature>
<dbReference type="EMBL" id="JAICCE010000022">
    <property type="protein sequence ID" value="KAG9261608.1"/>
    <property type="molecule type" value="Genomic_DNA"/>
</dbReference>
<name>A0A8T2KQJ1_ASTMX</name>
<comment type="caution">
    <text evidence="2">The sequence shown here is derived from an EMBL/GenBank/DDBJ whole genome shotgun (WGS) entry which is preliminary data.</text>
</comment>
<feature type="chain" id="PRO_5035927252" evidence="1">
    <location>
        <begin position="17"/>
        <end position="257"/>
    </location>
</feature>
<organism evidence="2 3">
    <name type="scientific">Astyanax mexicanus</name>
    <name type="common">Blind cave fish</name>
    <name type="synonym">Astyanax fasciatus mexicanus</name>
    <dbReference type="NCBI Taxonomy" id="7994"/>
    <lineage>
        <taxon>Eukaryota</taxon>
        <taxon>Metazoa</taxon>
        <taxon>Chordata</taxon>
        <taxon>Craniata</taxon>
        <taxon>Vertebrata</taxon>
        <taxon>Euteleostomi</taxon>
        <taxon>Actinopterygii</taxon>
        <taxon>Neopterygii</taxon>
        <taxon>Teleostei</taxon>
        <taxon>Ostariophysi</taxon>
        <taxon>Characiformes</taxon>
        <taxon>Characoidei</taxon>
        <taxon>Acestrorhamphidae</taxon>
        <taxon>Acestrorhamphinae</taxon>
        <taxon>Astyanax</taxon>
    </lineage>
</organism>
<evidence type="ECO:0000313" key="2">
    <source>
        <dbReference type="EMBL" id="KAG9261608.1"/>
    </source>
</evidence>
<dbReference type="AlphaFoldDB" id="A0A8T2KQJ1"/>
<keyword evidence="1" id="KW-0732">Signal</keyword>
<evidence type="ECO:0000256" key="1">
    <source>
        <dbReference type="SAM" id="SignalP"/>
    </source>
</evidence>
<evidence type="ECO:0000313" key="3">
    <source>
        <dbReference type="Proteomes" id="UP000752171"/>
    </source>
</evidence>
<protein>
    <submittedName>
        <fullName evidence="2">Formin-like protein 3</fullName>
    </submittedName>
</protein>
<proteinExistence type="predicted"/>
<sequence>MRSAVFMFSCLCLSLAAPVEEHHEREARDASEEEDLRVLLTEMKETLATINNNNAPVPEVPPQLPQDPQASLQPRPAIILAPLPPAAPQLEPKPAQGPATPQINLFISTNPQQGGAGAPQPRPRPAFPGQEVLIGGAPVPPMPFLPPAGAALPLPNLAPQDVPMMATLPERDPQNPPQNQFIYPTGQYPFINPYLNPYGNPYGSLYGNLYGNPYGNLYGNPYLQGPYGINRGFRPPPIAITPPIIFRERTAGATIPV</sequence>